<organism evidence="2 3">
    <name type="scientific">Aquabacter spiritensis</name>
    <dbReference type="NCBI Taxonomy" id="933073"/>
    <lineage>
        <taxon>Bacteria</taxon>
        <taxon>Pseudomonadati</taxon>
        <taxon>Pseudomonadota</taxon>
        <taxon>Alphaproteobacteria</taxon>
        <taxon>Hyphomicrobiales</taxon>
        <taxon>Xanthobacteraceae</taxon>
        <taxon>Aquabacter</taxon>
    </lineage>
</organism>
<keyword evidence="1" id="KW-0732">Signal</keyword>
<proteinExistence type="predicted"/>
<feature type="chain" id="PRO_5020760810" evidence="1">
    <location>
        <begin position="24"/>
        <end position="41"/>
    </location>
</feature>
<comment type="caution">
    <text evidence="2">The sequence shown here is derived from an EMBL/GenBank/DDBJ whole genome shotgun (WGS) entry which is preliminary data.</text>
</comment>
<gene>
    <name evidence="2" type="ORF">EDC64_101682</name>
</gene>
<dbReference type="Proteomes" id="UP000294664">
    <property type="component" value="Unassembled WGS sequence"/>
</dbReference>
<dbReference type="AlphaFoldDB" id="A0A4R3M4I9"/>
<evidence type="ECO:0000313" key="3">
    <source>
        <dbReference type="Proteomes" id="UP000294664"/>
    </source>
</evidence>
<feature type="signal peptide" evidence="1">
    <location>
        <begin position="1"/>
        <end position="23"/>
    </location>
</feature>
<reference evidence="2 3" key="1">
    <citation type="submission" date="2019-03" db="EMBL/GenBank/DDBJ databases">
        <title>Genomic Encyclopedia of Type Strains, Phase IV (KMG-IV): sequencing the most valuable type-strain genomes for metagenomic binning, comparative biology and taxonomic classification.</title>
        <authorList>
            <person name="Goeker M."/>
        </authorList>
    </citation>
    <scope>NUCLEOTIDE SEQUENCE [LARGE SCALE GENOMIC DNA]</scope>
    <source>
        <strain evidence="2 3">DSM 9035</strain>
    </source>
</reference>
<protein>
    <submittedName>
        <fullName evidence="2">Uncharacterized protein</fullName>
    </submittedName>
</protein>
<dbReference type="EMBL" id="SMAI01000001">
    <property type="protein sequence ID" value="TCT08160.1"/>
    <property type="molecule type" value="Genomic_DNA"/>
</dbReference>
<sequence length="41" mass="4091">MMKRIAVFAALIFSYALTGVALNAGVPASAPVVAIAAEVAD</sequence>
<name>A0A4R3M4I9_9HYPH</name>
<dbReference type="RefSeq" id="WP_274594932.1">
    <property type="nucleotide sequence ID" value="NZ_SMAI01000001.1"/>
</dbReference>
<keyword evidence="3" id="KW-1185">Reference proteome</keyword>
<evidence type="ECO:0000256" key="1">
    <source>
        <dbReference type="SAM" id="SignalP"/>
    </source>
</evidence>
<evidence type="ECO:0000313" key="2">
    <source>
        <dbReference type="EMBL" id="TCT08160.1"/>
    </source>
</evidence>
<accession>A0A4R3M4I9</accession>